<dbReference type="Pfam" id="PF03083">
    <property type="entry name" value="MtN3_slv"/>
    <property type="match status" value="1"/>
</dbReference>
<evidence type="ECO:0000313" key="3">
    <source>
        <dbReference type="EMBL" id="KAK9098581.1"/>
    </source>
</evidence>
<dbReference type="GO" id="GO:0016020">
    <property type="term" value="C:membrane"/>
    <property type="evidence" value="ECO:0007669"/>
    <property type="project" value="InterPro"/>
</dbReference>
<gene>
    <name evidence="3" type="ORF">Syun_025626</name>
</gene>
<dbReference type="Proteomes" id="UP001420932">
    <property type="component" value="Unassembled WGS sequence"/>
</dbReference>
<evidence type="ECO:0000256" key="2">
    <source>
        <dbReference type="SAM" id="Phobius"/>
    </source>
</evidence>
<dbReference type="Gene3D" id="1.20.1280.290">
    <property type="match status" value="1"/>
</dbReference>
<keyword evidence="4" id="KW-1185">Reference proteome</keyword>
<keyword evidence="2" id="KW-0812">Transmembrane</keyword>
<feature type="compositionally biased region" description="Basic and acidic residues" evidence="1">
    <location>
        <begin position="153"/>
        <end position="169"/>
    </location>
</feature>
<feature type="transmembrane region" description="Helical" evidence="2">
    <location>
        <begin position="181"/>
        <end position="203"/>
    </location>
</feature>
<protein>
    <submittedName>
        <fullName evidence="3">Uncharacterized protein</fullName>
    </submittedName>
</protein>
<evidence type="ECO:0000256" key="1">
    <source>
        <dbReference type="SAM" id="MobiDB-lite"/>
    </source>
</evidence>
<evidence type="ECO:0000313" key="4">
    <source>
        <dbReference type="Proteomes" id="UP001420932"/>
    </source>
</evidence>
<dbReference type="AlphaFoldDB" id="A0AAP0HVY4"/>
<feature type="region of interest" description="Disordered" evidence="1">
    <location>
        <begin position="153"/>
        <end position="173"/>
    </location>
</feature>
<sequence>MPKSHSQSLLLLISPSRSSRSVSSAPLAHVALALARVARLALARSLARLALALALARARTRSSVIVIVNTHSQSPLLGWLGLNEVVHVHLLKYPLVKNTKTPISLIYHLFAPENRVVAPREDWFAAAPPEDRLKIGAAASVIHCIERGEWDKGRAEEKGERAPTGERSHQRSRHKSMHHRLLQFLGFGFVCVCARFLCALVVLSSRQDDLSTFFEFLCGRGGPSREEDEQNRRASREEDEQNRRASYFYRLLSCLELLSIFEKDRARHIPEELDLVAMQVSYLFRKLDVTDIVIFKAPPILQVFVKLKNATTWKLQSYASCLWDMSSNALSFVLCGKMASVTVMCLSKEFSLWTAYGLLSNDLLLTFPNILGCPLGLLQLLLYFKYSGKRGQLEEPLIKVDIEEACALFLTIIKTFFVPFSSSCHDGSFDQSWLRNRAGASYEFRGEMFYDNSLEDTSSTGNALLNQAEFIHATGNLASVKDFSVLGRIRIQDDVLRVEWL</sequence>
<dbReference type="EMBL" id="JBBNAF010000011">
    <property type="protein sequence ID" value="KAK9098581.1"/>
    <property type="molecule type" value="Genomic_DNA"/>
</dbReference>
<proteinExistence type="predicted"/>
<keyword evidence="2" id="KW-0472">Membrane</keyword>
<organism evidence="3 4">
    <name type="scientific">Stephania yunnanensis</name>
    <dbReference type="NCBI Taxonomy" id="152371"/>
    <lineage>
        <taxon>Eukaryota</taxon>
        <taxon>Viridiplantae</taxon>
        <taxon>Streptophyta</taxon>
        <taxon>Embryophyta</taxon>
        <taxon>Tracheophyta</taxon>
        <taxon>Spermatophyta</taxon>
        <taxon>Magnoliopsida</taxon>
        <taxon>Ranunculales</taxon>
        <taxon>Menispermaceae</taxon>
        <taxon>Menispermoideae</taxon>
        <taxon>Cissampelideae</taxon>
        <taxon>Stephania</taxon>
    </lineage>
</organism>
<accession>A0AAP0HVY4</accession>
<comment type="caution">
    <text evidence="3">The sequence shown here is derived from an EMBL/GenBank/DDBJ whole genome shotgun (WGS) entry which is preliminary data.</text>
</comment>
<reference evidence="3 4" key="1">
    <citation type="submission" date="2024-01" db="EMBL/GenBank/DDBJ databases">
        <title>Genome assemblies of Stephania.</title>
        <authorList>
            <person name="Yang L."/>
        </authorList>
    </citation>
    <scope>NUCLEOTIDE SEQUENCE [LARGE SCALE GENOMIC DNA]</scope>
    <source>
        <strain evidence="3">YNDBR</strain>
        <tissue evidence="3">Leaf</tissue>
    </source>
</reference>
<keyword evidence="2" id="KW-1133">Transmembrane helix</keyword>
<dbReference type="InterPro" id="IPR004316">
    <property type="entry name" value="SWEET_rpt"/>
</dbReference>
<name>A0AAP0HVY4_9MAGN</name>